<name>A0A6J7HY65_9ZZZZ</name>
<keyword evidence="5" id="KW-0479">Metal-binding</keyword>
<evidence type="ECO:0000256" key="4">
    <source>
        <dbReference type="ARBA" id="ARBA00022643"/>
    </source>
</evidence>
<evidence type="ECO:0000313" key="10">
    <source>
        <dbReference type="EMBL" id="CAB4922910.1"/>
    </source>
</evidence>
<dbReference type="GO" id="GO:0051536">
    <property type="term" value="F:iron-sulfur cluster binding"/>
    <property type="evidence" value="ECO:0007669"/>
    <property type="project" value="UniProtKB-KW"/>
</dbReference>
<gene>
    <name evidence="10" type="ORF">UFOPK3674_00651</name>
</gene>
<sequence>MPSIDVSPLFTPLTINGTTIPNRFIMPAMQRGWAENDGMSDQTIGYYLDRVNGGMGLLISEGVIIDHDAGYVDIGEMHMRPDTYDGWARLGEVIKGAGGHFLLQLWHPGAVRMDGQGRYPDIAPISPSGIFNGEPRGRAITEQDLEDLTAGWVAGAVAAQEAGLDGVEIHMAHGYLLHQFLWHEMNRRTDGLGGDGMADRLKFPLRVLQAVRAAVKPDFIISCRVSQWAEWDYDAKIARTPEELETLIRALDAGGADMLHMSTRYFHNPEWPDLHPTRTLSGWVKEFTDLPVVTVGSVGMNVDLMQTLYSDRDELQTIESSVAELLPLFEDGQFDLVAVGRASIGDPELVTKIRDGRFDEIRPFTRADIFDIAGDLDDHGVPEEILKLAQQAADSGD</sequence>
<accession>A0A6J7HY65</accession>
<dbReference type="PANTHER" id="PTHR42917:SF2">
    <property type="entry name" value="2,4-DIENOYL-COA REDUCTASE [(2E)-ENOYL-COA-PRODUCING]"/>
    <property type="match status" value="1"/>
</dbReference>
<comment type="cofactor">
    <cofactor evidence="2">
        <name>[4Fe-4S] cluster</name>
        <dbReference type="ChEBI" id="CHEBI:49883"/>
    </cofactor>
</comment>
<protein>
    <submittedName>
        <fullName evidence="10">Unannotated protein</fullName>
    </submittedName>
</protein>
<evidence type="ECO:0000256" key="6">
    <source>
        <dbReference type="ARBA" id="ARBA00023002"/>
    </source>
</evidence>
<dbReference type="EMBL" id="CAFBMX010000003">
    <property type="protein sequence ID" value="CAB4922910.1"/>
    <property type="molecule type" value="Genomic_DNA"/>
</dbReference>
<dbReference type="InterPro" id="IPR051793">
    <property type="entry name" value="NADH:flavin_oxidoreductase"/>
</dbReference>
<keyword evidence="6" id="KW-0560">Oxidoreductase</keyword>
<keyword evidence="3" id="KW-0285">Flavoprotein</keyword>
<dbReference type="GO" id="GO:0010181">
    <property type="term" value="F:FMN binding"/>
    <property type="evidence" value="ECO:0007669"/>
    <property type="project" value="InterPro"/>
</dbReference>
<dbReference type="PANTHER" id="PTHR42917">
    <property type="entry name" value="2,4-DIENOYL-COA REDUCTASE"/>
    <property type="match status" value="1"/>
</dbReference>
<keyword evidence="8" id="KW-0411">Iron-sulfur</keyword>
<evidence type="ECO:0000256" key="3">
    <source>
        <dbReference type="ARBA" id="ARBA00022630"/>
    </source>
</evidence>
<feature type="domain" description="NADH:flavin oxidoreductase/NADH oxidase N-terminal" evidence="9">
    <location>
        <begin position="9"/>
        <end position="299"/>
    </location>
</feature>
<organism evidence="10">
    <name type="scientific">freshwater metagenome</name>
    <dbReference type="NCBI Taxonomy" id="449393"/>
    <lineage>
        <taxon>unclassified sequences</taxon>
        <taxon>metagenomes</taxon>
        <taxon>ecological metagenomes</taxon>
    </lineage>
</organism>
<dbReference type="InterPro" id="IPR013785">
    <property type="entry name" value="Aldolase_TIM"/>
</dbReference>
<proteinExistence type="predicted"/>
<evidence type="ECO:0000256" key="7">
    <source>
        <dbReference type="ARBA" id="ARBA00023004"/>
    </source>
</evidence>
<dbReference type="GO" id="GO:0016491">
    <property type="term" value="F:oxidoreductase activity"/>
    <property type="evidence" value="ECO:0007669"/>
    <property type="project" value="UniProtKB-KW"/>
</dbReference>
<dbReference type="AlphaFoldDB" id="A0A6J7HY65"/>
<keyword evidence="7" id="KW-0408">Iron</keyword>
<evidence type="ECO:0000256" key="8">
    <source>
        <dbReference type="ARBA" id="ARBA00023014"/>
    </source>
</evidence>
<dbReference type="GO" id="GO:0046872">
    <property type="term" value="F:metal ion binding"/>
    <property type="evidence" value="ECO:0007669"/>
    <property type="project" value="UniProtKB-KW"/>
</dbReference>
<dbReference type="Gene3D" id="3.20.20.70">
    <property type="entry name" value="Aldolase class I"/>
    <property type="match status" value="1"/>
</dbReference>
<keyword evidence="4" id="KW-0288">FMN</keyword>
<evidence type="ECO:0000259" key="9">
    <source>
        <dbReference type="Pfam" id="PF00724"/>
    </source>
</evidence>
<dbReference type="SUPFAM" id="SSF51395">
    <property type="entry name" value="FMN-linked oxidoreductases"/>
    <property type="match status" value="1"/>
</dbReference>
<dbReference type="InterPro" id="IPR001155">
    <property type="entry name" value="OxRdtase_FMN_N"/>
</dbReference>
<evidence type="ECO:0000256" key="5">
    <source>
        <dbReference type="ARBA" id="ARBA00022723"/>
    </source>
</evidence>
<dbReference type="Pfam" id="PF00724">
    <property type="entry name" value="Oxidored_FMN"/>
    <property type="match status" value="1"/>
</dbReference>
<reference evidence="10" key="1">
    <citation type="submission" date="2020-05" db="EMBL/GenBank/DDBJ databases">
        <authorList>
            <person name="Chiriac C."/>
            <person name="Salcher M."/>
            <person name="Ghai R."/>
            <person name="Kavagutti S V."/>
        </authorList>
    </citation>
    <scope>NUCLEOTIDE SEQUENCE</scope>
</reference>
<evidence type="ECO:0000256" key="1">
    <source>
        <dbReference type="ARBA" id="ARBA00001917"/>
    </source>
</evidence>
<comment type="cofactor">
    <cofactor evidence="1">
        <name>FMN</name>
        <dbReference type="ChEBI" id="CHEBI:58210"/>
    </cofactor>
</comment>
<evidence type="ECO:0000256" key="2">
    <source>
        <dbReference type="ARBA" id="ARBA00001966"/>
    </source>
</evidence>